<comment type="similarity">
    <text evidence="1">Belongs to the sulfatase family.</text>
</comment>
<evidence type="ECO:0000256" key="3">
    <source>
        <dbReference type="ARBA" id="ARBA00022801"/>
    </source>
</evidence>
<keyword evidence="5" id="KW-0732">Signal</keyword>
<evidence type="ECO:0000256" key="5">
    <source>
        <dbReference type="SAM" id="SignalP"/>
    </source>
</evidence>
<name>A0A8J7MB01_9BACT</name>
<organism evidence="7 8">
    <name type="scientific">Persicirhabdus sediminis</name>
    <dbReference type="NCBI Taxonomy" id="454144"/>
    <lineage>
        <taxon>Bacteria</taxon>
        <taxon>Pseudomonadati</taxon>
        <taxon>Verrucomicrobiota</taxon>
        <taxon>Verrucomicrobiia</taxon>
        <taxon>Verrucomicrobiales</taxon>
        <taxon>Verrucomicrobiaceae</taxon>
        <taxon>Persicirhabdus</taxon>
    </lineage>
</organism>
<dbReference type="PANTHER" id="PTHR42693:SF53">
    <property type="entry name" value="ENDO-4-O-SULFATASE"/>
    <property type="match status" value="1"/>
</dbReference>
<gene>
    <name evidence="7" type="ORF">JIN82_03380</name>
</gene>
<reference evidence="7" key="1">
    <citation type="submission" date="2021-01" db="EMBL/GenBank/DDBJ databases">
        <title>Modified the classification status of verrucomicrobia.</title>
        <authorList>
            <person name="Feng X."/>
        </authorList>
    </citation>
    <scope>NUCLEOTIDE SEQUENCE</scope>
    <source>
        <strain evidence="7">_KCTC 22039</strain>
    </source>
</reference>
<keyword evidence="2" id="KW-0479">Metal-binding</keyword>
<dbReference type="InterPro" id="IPR017850">
    <property type="entry name" value="Alkaline_phosphatase_core_sf"/>
</dbReference>
<keyword evidence="8" id="KW-1185">Reference proteome</keyword>
<evidence type="ECO:0000313" key="8">
    <source>
        <dbReference type="Proteomes" id="UP000624703"/>
    </source>
</evidence>
<evidence type="ECO:0000256" key="1">
    <source>
        <dbReference type="ARBA" id="ARBA00008779"/>
    </source>
</evidence>
<dbReference type="Gene3D" id="3.30.1120.10">
    <property type="match status" value="1"/>
</dbReference>
<dbReference type="PROSITE" id="PS00523">
    <property type="entry name" value="SULFATASE_1"/>
    <property type="match status" value="1"/>
</dbReference>
<evidence type="ECO:0000313" key="7">
    <source>
        <dbReference type="EMBL" id="MBK1790194.1"/>
    </source>
</evidence>
<feature type="domain" description="Sulfatase N-terminal" evidence="6">
    <location>
        <begin position="23"/>
        <end position="343"/>
    </location>
</feature>
<dbReference type="GO" id="GO:0046872">
    <property type="term" value="F:metal ion binding"/>
    <property type="evidence" value="ECO:0007669"/>
    <property type="project" value="UniProtKB-KW"/>
</dbReference>
<feature type="chain" id="PRO_5035273495" evidence="5">
    <location>
        <begin position="21"/>
        <end position="473"/>
    </location>
</feature>
<proteinExistence type="inferred from homology"/>
<keyword evidence="4" id="KW-0106">Calcium</keyword>
<dbReference type="SUPFAM" id="SSF53649">
    <property type="entry name" value="Alkaline phosphatase-like"/>
    <property type="match status" value="1"/>
</dbReference>
<dbReference type="InterPro" id="IPR024607">
    <property type="entry name" value="Sulfatase_CS"/>
</dbReference>
<dbReference type="InterPro" id="IPR050738">
    <property type="entry name" value="Sulfatase"/>
</dbReference>
<dbReference type="GO" id="GO:0004065">
    <property type="term" value="F:arylsulfatase activity"/>
    <property type="evidence" value="ECO:0007669"/>
    <property type="project" value="TreeGrafter"/>
</dbReference>
<sequence length="473" mass="52376">MNLVKKITIGLLASASLAVAEKPNIIMIFSDDMHYGALGATGSHNTKAKTPNIDSIFHEGVFFPQGYSSHATCAPSRAGLMTGRYQARFDYETLPGSTESRIKDDFGVDVNEVMMPAVLKQAGYRTAAFGKWHLGTNDHFQPNQRGFDHWFGYRGSCGYYQFRSEVQAARAGKKYTPKEGEKPMLDIVRNGESVQMHGYLTEHFTADAANWIKQEAKTDEPFFVYFAPYNVHAPDLAPPKYTPEGGSPNDGVIQALDVSVGGILDAVREAGIEDNTVIVFADDNGGKKEYGNDPYRAGKATFYEGGVRVPFAMKWPKQIKPGTKYDGLVSTLDMLPTFAAIAGADMPEGKPTDGYDLMPFIRGEKTAAEGRKVLFWRNGGAIAVRSGDWKLVMPVDRRKVAALLKSKGIVHEKGRMVTQAERDRALFLPPELYNLKDDVGETTDLAAKNPEMVQQLLKLIDEWEATIPRWRDE</sequence>
<dbReference type="Pfam" id="PF00884">
    <property type="entry name" value="Sulfatase"/>
    <property type="match status" value="1"/>
</dbReference>
<dbReference type="RefSeq" id="WP_200310230.1">
    <property type="nucleotide sequence ID" value="NZ_JAENIM010000016.1"/>
</dbReference>
<dbReference type="AlphaFoldDB" id="A0A8J7MB01"/>
<feature type="signal peptide" evidence="5">
    <location>
        <begin position="1"/>
        <end position="20"/>
    </location>
</feature>
<comment type="caution">
    <text evidence="7">The sequence shown here is derived from an EMBL/GenBank/DDBJ whole genome shotgun (WGS) entry which is preliminary data.</text>
</comment>
<dbReference type="EMBL" id="JAENIM010000016">
    <property type="protein sequence ID" value="MBK1790194.1"/>
    <property type="molecule type" value="Genomic_DNA"/>
</dbReference>
<accession>A0A8J7MB01</accession>
<evidence type="ECO:0000256" key="4">
    <source>
        <dbReference type="ARBA" id="ARBA00022837"/>
    </source>
</evidence>
<dbReference type="Proteomes" id="UP000624703">
    <property type="component" value="Unassembled WGS sequence"/>
</dbReference>
<dbReference type="Gene3D" id="3.40.720.10">
    <property type="entry name" value="Alkaline Phosphatase, subunit A"/>
    <property type="match status" value="1"/>
</dbReference>
<dbReference type="InterPro" id="IPR000917">
    <property type="entry name" value="Sulfatase_N"/>
</dbReference>
<protein>
    <submittedName>
        <fullName evidence="7">Sulfatase-like hydrolase/transferase</fullName>
    </submittedName>
</protein>
<evidence type="ECO:0000259" key="6">
    <source>
        <dbReference type="Pfam" id="PF00884"/>
    </source>
</evidence>
<keyword evidence="3 7" id="KW-0378">Hydrolase</keyword>
<dbReference type="PANTHER" id="PTHR42693">
    <property type="entry name" value="ARYLSULFATASE FAMILY MEMBER"/>
    <property type="match status" value="1"/>
</dbReference>
<evidence type="ECO:0000256" key="2">
    <source>
        <dbReference type="ARBA" id="ARBA00022723"/>
    </source>
</evidence>